<dbReference type="InterPro" id="IPR029058">
    <property type="entry name" value="AB_hydrolase_fold"/>
</dbReference>
<name>A0A226E505_FOLCA</name>
<dbReference type="Gene3D" id="3.40.50.1820">
    <property type="entry name" value="alpha/beta hydrolase"/>
    <property type="match status" value="1"/>
</dbReference>
<sequence length="509" mass="58991">MSLNSRNNVIRGDNRPTDYEYACLSKHVYTVEDTTLEVGTQFSTEFHQWTICFVSAPFYCGYFGAVYECEEAKQYVVVHRGTNNVLDVVEDYLGVLRNKCTRQKTEAFLVVDLIVQKIKISRNGYSLSFTGHSLGAFLAELSVYFSTVMLDYCNVHAVTFESPGSLQSMKSICWHPSQLISQKNETDETFDEKDDTDGKNSKISTSLQMISLSTSCHSLQSLSPADFSHVIKRLDIISYVCYPNIINICNEHVGTLYAINICMDGHKIGWPHRLFSSHSIQGIVEWFQKFTAGNQRCVRLYMADWPKKYTESQMFFKYVQFQDGMLSVENLLLDENHDTRLRWSKSLKKSRSLVVESSIKMEKWVNKQRKKFKLKLNGNFDPVHGSANALPLHHFSQPLQNFLNYFYQKRQHIFTLSHASQRDKLHTFLSETWKGFQMPPNVSDELLNFTLKQNKLHIMEIVCKETNVHDFRSKISCWLEMTGFTVEELLNENLINENMPRLQVTKHIQ</sequence>
<dbReference type="EMBL" id="LNIX01000007">
    <property type="protein sequence ID" value="OXA52114.1"/>
    <property type="molecule type" value="Genomic_DNA"/>
</dbReference>
<evidence type="ECO:0000313" key="2">
    <source>
        <dbReference type="Proteomes" id="UP000198287"/>
    </source>
</evidence>
<evidence type="ECO:0000313" key="1">
    <source>
        <dbReference type="EMBL" id="OXA52114.1"/>
    </source>
</evidence>
<comment type="caution">
    <text evidence="1">The sequence shown here is derived from an EMBL/GenBank/DDBJ whole genome shotgun (WGS) entry which is preliminary data.</text>
</comment>
<dbReference type="Proteomes" id="UP000198287">
    <property type="component" value="Unassembled WGS sequence"/>
</dbReference>
<reference evidence="1 2" key="1">
    <citation type="submission" date="2015-12" db="EMBL/GenBank/DDBJ databases">
        <title>The genome of Folsomia candida.</title>
        <authorList>
            <person name="Faddeeva A."/>
            <person name="Derks M.F."/>
            <person name="Anvar Y."/>
            <person name="Smit S."/>
            <person name="Van Straalen N."/>
            <person name="Roelofs D."/>
        </authorList>
    </citation>
    <scope>NUCLEOTIDE SEQUENCE [LARGE SCALE GENOMIC DNA]</scope>
    <source>
        <strain evidence="1 2">VU population</strain>
        <tissue evidence="1">Whole body</tissue>
    </source>
</reference>
<dbReference type="OrthoDB" id="8123033at2759"/>
<keyword evidence="2" id="KW-1185">Reference proteome</keyword>
<dbReference type="AlphaFoldDB" id="A0A226E505"/>
<protein>
    <recommendedName>
        <fullName evidence="3">Fungal lipase-like domain-containing protein</fullName>
    </recommendedName>
</protein>
<gene>
    <name evidence="1" type="ORF">Fcan01_13213</name>
</gene>
<organism evidence="1 2">
    <name type="scientific">Folsomia candida</name>
    <name type="common">Springtail</name>
    <dbReference type="NCBI Taxonomy" id="158441"/>
    <lineage>
        <taxon>Eukaryota</taxon>
        <taxon>Metazoa</taxon>
        <taxon>Ecdysozoa</taxon>
        <taxon>Arthropoda</taxon>
        <taxon>Hexapoda</taxon>
        <taxon>Collembola</taxon>
        <taxon>Entomobryomorpha</taxon>
        <taxon>Isotomoidea</taxon>
        <taxon>Isotomidae</taxon>
        <taxon>Proisotominae</taxon>
        <taxon>Folsomia</taxon>
    </lineage>
</organism>
<dbReference type="SUPFAM" id="SSF53474">
    <property type="entry name" value="alpha/beta-Hydrolases"/>
    <property type="match status" value="1"/>
</dbReference>
<evidence type="ECO:0008006" key="3">
    <source>
        <dbReference type="Google" id="ProtNLM"/>
    </source>
</evidence>
<accession>A0A226E505</accession>
<proteinExistence type="predicted"/>